<evidence type="ECO:0000256" key="10">
    <source>
        <dbReference type="ARBA" id="ARBA00023242"/>
    </source>
</evidence>
<dbReference type="PANTHER" id="PTHR23234:SF10">
    <property type="entry name" value="RIKEN CDNA 6720489N17 GENE-RELATED"/>
    <property type="match status" value="1"/>
</dbReference>
<evidence type="ECO:0000256" key="2">
    <source>
        <dbReference type="ARBA" id="ARBA00006991"/>
    </source>
</evidence>
<comment type="subcellular location">
    <subcellularLocation>
        <location evidence="1">Nucleus</location>
    </subcellularLocation>
</comment>
<evidence type="ECO:0000256" key="1">
    <source>
        <dbReference type="ARBA" id="ARBA00004123"/>
    </source>
</evidence>
<dbReference type="InterPro" id="IPR050758">
    <property type="entry name" value="Znf_C2H2-type"/>
</dbReference>
<keyword evidence="3" id="KW-0479">Metal-binding</keyword>
<dbReference type="PROSITE" id="PS00028">
    <property type="entry name" value="ZINC_FINGER_C2H2_1"/>
    <property type="match status" value="2"/>
</dbReference>
<keyword evidence="10" id="KW-0539">Nucleus</keyword>
<dbReference type="PROSITE" id="PS50157">
    <property type="entry name" value="ZINC_FINGER_C2H2_2"/>
    <property type="match status" value="2"/>
</dbReference>
<sequence length="111" mass="13216">MLEKPYKCNECGKVFSHRSFLAKHQTIHTEEELYNCNECHKLFSFNSYLAEHLIIHTGKKHLKCTKELIHNSCHLVHHRSIYTGEKAYKYNECDKMYSLNSSLPHRLRLHT</sequence>
<dbReference type="GO" id="GO:0003677">
    <property type="term" value="F:DNA binding"/>
    <property type="evidence" value="ECO:0007669"/>
    <property type="project" value="UniProtKB-KW"/>
</dbReference>
<comment type="similarity">
    <text evidence="2">Belongs to the krueppel C2H2-type zinc-finger protein family.</text>
</comment>
<dbReference type="Pfam" id="PF00096">
    <property type="entry name" value="zf-C2H2"/>
    <property type="match status" value="2"/>
</dbReference>
<evidence type="ECO:0000313" key="13">
    <source>
        <dbReference type="EMBL" id="EHB06359.1"/>
    </source>
</evidence>
<evidence type="ECO:0000256" key="8">
    <source>
        <dbReference type="ARBA" id="ARBA00023125"/>
    </source>
</evidence>
<keyword evidence="5 11" id="KW-0863">Zinc-finger</keyword>
<dbReference type="EMBL" id="JH169311">
    <property type="protein sequence ID" value="EHB06359.1"/>
    <property type="molecule type" value="Genomic_DNA"/>
</dbReference>
<evidence type="ECO:0000256" key="7">
    <source>
        <dbReference type="ARBA" id="ARBA00023015"/>
    </source>
</evidence>
<dbReference type="PANTHER" id="PTHR23234">
    <property type="entry name" value="ZNF44 PROTEIN"/>
    <property type="match status" value="1"/>
</dbReference>
<dbReference type="FunFam" id="3.30.160.60:FF:000094">
    <property type="entry name" value="Zinc finger protein 605"/>
    <property type="match status" value="1"/>
</dbReference>
<feature type="domain" description="C2H2-type" evidence="12">
    <location>
        <begin position="34"/>
        <end position="61"/>
    </location>
</feature>
<name>G5BAP8_HETGA</name>
<keyword evidence="6" id="KW-0862">Zinc</keyword>
<proteinExistence type="inferred from homology"/>
<dbReference type="InterPro" id="IPR036236">
    <property type="entry name" value="Znf_C2H2_sf"/>
</dbReference>
<dbReference type="GO" id="GO:0008270">
    <property type="term" value="F:zinc ion binding"/>
    <property type="evidence" value="ECO:0007669"/>
    <property type="project" value="UniProtKB-KW"/>
</dbReference>
<dbReference type="SUPFAM" id="SSF57667">
    <property type="entry name" value="beta-beta-alpha zinc fingers"/>
    <property type="match status" value="2"/>
</dbReference>
<evidence type="ECO:0000256" key="11">
    <source>
        <dbReference type="PROSITE-ProRule" id="PRU00042"/>
    </source>
</evidence>
<reference evidence="13 14" key="1">
    <citation type="journal article" date="2011" name="Nature">
        <title>Genome sequencing reveals insights into physiology and longevity of the naked mole rat.</title>
        <authorList>
            <person name="Kim E.B."/>
            <person name="Fang X."/>
            <person name="Fushan A.A."/>
            <person name="Huang Z."/>
            <person name="Lobanov A.V."/>
            <person name="Han L."/>
            <person name="Marino S.M."/>
            <person name="Sun X."/>
            <person name="Turanov A.A."/>
            <person name="Yang P."/>
            <person name="Yim S.H."/>
            <person name="Zhao X."/>
            <person name="Kasaikina M.V."/>
            <person name="Stoletzki N."/>
            <person name="Peng C."/>
            <person name="Polak P."/>
            <person name="Xiong Z."/>
            <person name="Kiezun A."/>
            <person name="Zhu Y."/>
            <person name="Chen Y."/>
            <person name="Kryukov G.V."/>
            <person name="Zhang Q."/>
            <person name="Peshkin L."/>
            <person name="Yang L."/>
            <person name="Bronson R.T."/>
            <person name="Buffenstein R."/>
            <person name="Wang B."/>
            <person name="Han C."/>
            <person name="Li Q."/>
            <person name="Chen L."/>
            <person name="Zhao W."/>
            <person name="Sunyaev S.R."/>
            <person name="Park T.J."/>
            <person name="Zhang G."/>
            <person name="Wang J."/>
            <person name="Gladyshev V.N."/>
        </authorList>
    </citation>
    <scope>NUCLEOTIDE SEQUENCE [LARGE SCALE GENOMIC DNA]</scope>
</reference>
<dbReference type="FunFam" id="3.30.160.60:FF:000133">
    <property type="entry name" value="Zinc finger protein 347"/>
    <property type="match status" value="1"/>
</dbReference>
<evidence type="ECO:0000313" key="14">
    <source>
        <dbReference type="Proteomes" id="UP000006813"/>
    </source>
</evidence>
<evidence type="ECO:0000256" key="3">
    <source>
        <dbReference type="ARBA" id="ARBA00022723"/>
    </source>
</evidence>
<dbReference type="Proteomes" id="UP000006813">
    <property type="component" value="Unassembled WGS sequence"/>
</dbReference>
<evidence type="ECO:0000259" key="12">
    <source>
        <dbReference type="PROSITE" id="PS50157"/>
    </source>
</evidence>
<evidence type="ECO:0000256" key="4">
    <source>
        <dbReference type="ARBA" id="ARBA00022737"/>
    </source>
</evidence>
<evidence type="ECO:0000256" key="6">
    <source>
        <dbReference type="ARBA" id="ARBA00022833"/>
    </source>
</evidence>
<dbReference type="SMART" id="SM00355">
    <property type="entry name" value="ZnF_C2H2"/>
    <property type="match status" value="2"/>
</dbReference>
<dbReference type="InParanoid" id="G5BAP8"/>
<keyword evidence="8" id="KW-0238">DNA-binding</keyword>
<keyword evidence="4" id="KW-0677">Repeat</keyword>
<keyword evidence="7" id="KW-0805">Transcription regulation</keyword>
<feature type="domain" description="C2H2-type" evidence="12">
    <location>
        <begin position="6"/>
        <end position="33"/>
    </location>
</feature>
<dbReference type="InterPro" id="IPR013087">
    <property type="entry name" value="Znf_C2H2_type"/>
</dbReference>
<dbReference type="Gene3D" id="3.30.160.60">
    <property type="entry name" value="Classic Zinc Finger"/>
    <property type="match status" value="3"/>
</dbReference>
<dbReference type="AlphaFoldDB" id="G5BAP8"/>
<gene>
    <name evidence="13" type="ORF">GW7_09798</name>
</gene>
<keyword evidence="9" id="KW-0804">Transcription</keyword>
<protein>
    <submittedName>
        <fullName evidence="13">Zinc finger protein 83</fullName>
    </submittedName>
</protein>
<dbReference type="GO" id="GO:0005634">
    <property type="term" value="C:nucleus"/>
    <property type="evidence" value="ECO:0007669"/>
    <property type="project" value="UniProtKB-SubCell"/>
</dbReference>
<evidence type="ECO:0000256" key="9">
    <source>
        <dbReference type="ARBA" id="ARBA00023163"/>
    </source>
</evidence>
<accession>G5BAP8</accession>
<organism evidence="13 14">
    <name type="scientific">Heterocephalus glaber</name>
    <name type="common">Naked mole rat</name>
    <dbReference type="NCBI Taxonomy" id="10181"/>
    <lineage>
        <taxon>Eukaryota</taxon>
        <taxon>Metazoa</taxon>
        <taxon>Chordata</taxon>
        <taxon>Craniata</taxon>
        <taxon>Vertebrata</taxon>
        <taxon>Euteleostomi</taxon>
        <taxon>Mammalia</taxon>
        <taxon>Eutheria</taxon>
        <taxon>Euarchontoglires</taxon>
        <taxon>Glires</taxon>
        <taxon>Rodentia</taxon>
        <taxon>Hystricomorpha</taxon>
        <taxon>Bathyergidae</taxon>
        <taxon>Heterocephalus</taxon>
    </lineage>
</organism>
<evidence type="ECO:0000256" key="5">
    <source>
        <dbReference type="ARBA" id="ARBA00022771"/>
    </source>
</evidence>